<keyword evidence="3" id="KW-1133">Transmembrane helix</keyword>
<organism evidence="5 6">
    <name type="scientific">Gonapodya prolifera (strain JEL478)</name>
    <name type="common">Monoblepharis prolifera</name>
    <dbReference type="NCBI Taxonomy" id="1344416"/>
    <lineage>
        <taxon>Eukaryota</taxon>
        <taxon>Fungi</taxon>
        <taxon>Fungi incertae sedis</taxon>
        <taxon>Chytridiomycota</taxon>
        <taxon>Chytridiomycota incertae sedis</taxon>
        <taxon>Monoblepharidomycetes</taxon>
        <taxon>Monoblepharidales</taxon>
        <taxon>Gonapodyaceae</taxon>
        <taxon>Gonapodya</taxon>
    </lineage>
</organism>
<dbReference type="EMBL" id="KQ965747">
    <property type="protein sequence ID" value="KXS17334.1"/>
    <property type="molecule type" value="Genomic_DNA"/>
</dbReference>
<accession>A0A139ALB3</accession>
<dbReference type="Proteomes" id="UP000070544">
    <property type="component" value="Unassembled WGS sequence"/>
</dbReference>
<feature type="transmembrane region" description="Helical" evidence="3">
    <location>
        <begin position="380"/>
        <end position="400"/>
    </location>
</feature>
<feature type="transmembrane region" description="Helical" evidence="3">
    <location>
        <begin position="406"/>
        <end position="429"/>
    </location>
</feature>
<keyword evidence="3" id="KW-0472">Membrane</keyword>
<dbReference type="Gene3D" id="1.20.1250.20">
    <property type="entry name" value="MFS general substrate transporter like domains"/>
    <property type="match status" value="2"/>
</dbReference>
<dbReference type="AlphaFoldDB" id="A0A139ALB3"/>
<dbReference type="SUPFAM" id="SSF103473">
    <property type="entry name" value="MFS general substrate transporter"/>
    <property type="match status" value="1"/>
</dbReference>
<comment type="subcellular location">
    <subcellularLocation>
        <location evidence="1">Membrane</location>
        <topology evidence="1">Multi-pass membrane protein</topology>
    </subcellularLocation>
</comment>
<evidence type="ECO:0000259" key="4">
    <source>
        <dbReference type="PROSITE" id="PS50850"/>
    </source>
</evidence>
<feature type="transmembrane region" description="Helical" evidence="3">
    <location>
        <begin position="56"/>
        <end position="78"/>
    </location>
</feature>
<feature type="transmembrane region" description="Helical" evidence="3">
    <location>
        <begin position="98"/>
        <end position="117"/>
    </location>
</feature>
<keyword evidence="6" id="KW-1185">Reference proteome</keyword>
<feature type="domain" description="Major facilitator superfamily (MFS) profile" evidence="4">
    <location>
        <begin position="299"/>
        <end position="506"/>
    </location>
</feature>
<feature type="transmembrane region" description="Helical" evidence="3">
    <location>
        <begin position="182"/>
        <end position="203"/>
    </location>
</feature>
<feature type="transmembrane region" description="Helical" evidence="3">
    <location>
        <begin position="482"/>
        <end position="499"/>
    </location>
</feature>
<reference evidence="5 6" key="1">
    <citation type="journal article" date="2015" name="Genome Biol. Evol.">
        <title>Phylogenomic analyses indicate that early fungi evolved digesting cell walls of algal ancestors of land plants.</title>
        <authorList>
            <person name="Chang Y."/>
            <person name="Wang S."/>
            <person name="Sekimoto S."/>
            <person name="Aerts A.L."/>
            <person name="Choi C."/>
            <person name="Clum A."/>
            <person name="LaButti K.M."/>
            <person name="Lindquist E.A."/>
            <person name="Yee Ngan C."/>
            <person name="Ohm R.A."/>
            <person name="Salamov A.A."/>
            <person name="Grigoriev I.V."/>
            <person name="Spatafora J.W."/>
            <person name="Berbee M.L."/>
        </authorList>
    </citation>
    <scope>NUCLEOTIDE SEQUENCE [LARGE SCALE GENOMIC DNA]</scope>
    <source>
        <strain evidence="5 6">JEL478</strain>
    </source>
</reference>
<dbReference type="GO" id="GO:0016020">
    <property type="term" value="C:membrane"/>
    <property type="evidence" value="ECO:0007669"/>
    <property type="project" value="UniProtKB-SubCell"/>
</dbReference>
<feature type="transmembrane region" description="Helical" evidence="3">
    <location>
        <begin position="124"/>
        <end position="143"/>
    </location>
</feature>
<feature type="transmembrane region" description="Helical" evidence="3">
    <location>
        <begin position="441"/>
        <end position="462"/>
    </location>
</feature>
<dbReference type="InterPro" id="IPR011701">
    <property type="entry name" value="MFS"/>
</dbReference>
<dbReference type="Pfam" id="PF07690">
    <property type="entry name" value="MFS_1"/>
    <property type="match status" value="1"/>
</dbReference>
<evidence type="ECO:0000256" key="2">
    <source>
        <dbReference type="ARBA" id="ARBA00006727"/>
    </source>
</evidence>
<comment type="similarity">
    <text evidence="2">Belongs to the major facilitator superfamily. Monocarboxylate porter (TC 2.A.1.13) family.</text>
</comment>
<dbReference type="PANTHER" id="PTHR11360">
    <property type="entry name" value="MONOCARBOXYLATE TRANSPORTER"/>
    <property type="match status" value="1"/>
</dbReference>
<dbReference type="GO" id="GO:0022857">
    <property type="term" value="F:transmembrane transporter activity"/>
    <property type="evidence" value="ECO:0007669"/>
    <property type="project" value="InterPro"/>
</dbReference>
<dbReference type="PROSITE" id="PS50850">
    <property type="entry name" value="MFS"/>
    <property type="match status" value="1"/>
</dbReference>
<proteinExistence type="inferred from homology"/>
<dbReference type="InterPro" id="IPR050327">
    <property type="entry name" value="Proton-linked_MCT"/>
</dbReference>
<gene>
    <name evidence="5" type="ORF">M427DRAFT_43038</name>
</gene>
<keyword evidence="3" id="KW-0812">Transmembrane</keyword>
<evidence type="ECO:0000313" key="5">
    <source>
        <dbReference type="EMBL" id="KXS17334.1"/>
    </source>
</evidence>
<evidence type="ECO:0000256" key="3">
    <source>
        <dbReference type="SAM" id="Phobius"/>
    </source>
</evidence>
<protein>
    <submittedName>
        <fullName evidence="5">MFS general substrate transporter</fullName>
    </submittedName>
</protein>
<dbReference type="InterPro" id="IPR020846">
    <property type="entry name" value="MFS_dom"/>
</dbReference>
<sequence>MGVREVLLNHFNQTKVVRAPDAIERDKFLEFPPPINFFGKFVIPGGYILRVPFNRWALMPAAVIIQMCVGSFYAWSGYNAAIDTAISGNSGAGQAPNTFYIAIAFFGPTAAVLGPWMERVGPRSGALLGITGYFLAHMFAAIACITKQLWLLYVGYGFFGGCGLGIAYISPVSPLQKWFPDWRGLASGLAVAGFGLGSFAASYLQNSLIASYGVSNCFFILGCTYLAIVLLLLPILRVTPPGYAIKGVTVDTIKGTENINLTSKSADSLEKKDGEKEGEEADGSKAAVVDVATKNPLAILSSMNLVDAIMSWEFRMMFIMLFCNALFGLTTTSKLQDMVKNQFGKTASEASTVNAIFAVFNAFGRVAIPLLSDKVGRKGVYLLILGVQIVICASFPTVFVNASYPGFLVCIFALVACYGAGFGAIPAFLSDQFGARNTGATHGVILCTWSIGGIIGLGYNAILNGEVAKSSKTALDVYNLNFRWILPIIIVGFVNTIFIRTNIRDR</sequence>
<evidence type="ECO:0000313" key="6">
    <source>
        <dbReference type="Proteomes" id="UP000070544"/>
    </source>
</evidence>
<dbReference type="InterPro" id="IPR036259">
    <property type="entry name" value="MFS_trans_sf"/>
</dbReference>
<dbReference type="PANTHER" id="PTHR11360:SF317">
    <property type="entry name" value="MAJOR FACILITATOR SUPERFAMILY (MFS) PROFILE DOMAIN-CONTAINING PROTEIN-RELATED"/>
    <property type="match status" value="1"/>
</dbReference>
<feature type="transmembrane region" description="Helical" evidence="3">
    <location>
        <begin position="312"/>
        <end position="330"/>
    </location>
</feature>
<dbReference type="OrthoDB" id="410267at2759"/>
<evidence type="ECO:0000256" key="1">
    <source>
        <dbReference type="ARBA" id="ARBA00004141"/>
    </source>
</evidence>
<dbReference type="OMA" id="QARVWPQ"/>
<dbReference type="STRING" id="1344416.A0A139ALB3"/>
<feature type="transmembrane region" description="Helical" evidence="3">
    <location>
        <begin position="209"/>
        <end position="236"/>
    </location>
</feature>
<feature type="transmembrane region" description="Helical" evidence="3">
    <location>
        <begin position="149"/>
        <end position="170"/>
    </location>
</feature>
<feature type="transmembrane region" description="Helical" evidence="3">
    <location>
        <begin position="350"/>
        <end position="368"/>
    </location>
</feature>
<dbReference type="CDD" id="cd17353">
    <property type="entry name" value="MFS_OFA_like"/>
    <property type="match status" value="1"/>
</dbReference>
<name>A0A139ALB3_GONPJ</name>